<feature type="transmembrane region" description="Helical" evidence="6">
    <location>
        <begin position="439"/>
        <end position="460"/>
    </location>
</feature>
<accession>Q3A3L3</accession>
<feature type="transmembrane region" description="Helical" evidence="6">
    <location>
        <begin position="183"/>
        <end position="205"/>
    </location>
</feature>
<dbReference type="EMBL" id="CP000142">
    <property type="protein sequence ID" value="ABA89044.1"/>
    <property type="molecule type" value="Genomic_DNA"/>
</dbReference>
<dbReference type="KEGG" id="pca:Pcar_1803"/>
<dbReference type="Proteomes" id="UP000002534">
    <property type="component" value="Chromosome"/>
</dbReference>
<dbReference type="eggNOG" id="COG2244">
    <property type="taxonomic scope" value="Bacteria"/>
</dbReference>
<feature type="transmembrane region" description="Helical" evidence="6">
    <location>
        <begin position="343"/>
        <end position="362"/>
    </location>
</feature>
<evidence type="ECO:0000256" key="3">
    <source>
        <dbReference type="ARBA" id="ARBA00022692"/>
    </source>
</evidence>
<dbReference type="HOGENOM" id="CLU_039594_1_0_7"/>
<reference evidence="7 8" key="2">
    <citation type="journal article" date="2012" name="BMC Genomics">
        <title>The genome of Pelobacter carbinolicus reveals surprising metabolic capabilities and physiological features.</title>
        <authorList>
            <person name="Aklujkar M."/>
            <person name="Haveman S.A."/>
            <person name="Didonato R.Jr."/>
            <person name="Chertkov O."/>
            <person name="Han C.S."/>
            <person name="Land M.L."/>
            <person name="Brown P."/>
            <person name="Lovley D.R."/>
        </authorList>
    </citation>
    <scope>NUCLEOTIDE SEQUENCE [LARGE SCALE GENOMIC DNA]</scope>
    <source>
        <strain evidence="8">DSM 2380 / NBRC 103641 / GraBd1</strain>
    </source>
</reference>
<protein>
    <submittedName>
        <fullName evidence="7">Polysaccharide biosynthesis membrane protein</fullName>
    </submittedName>
</protein>
<keyword evidence="8" id="KW-1185">Reference proteome</keyword>
<keyword evidence="4 6" id="KW-1133">Transmembrane helix</keyword>
<gene>
    <name evidence="7" type="ordered locus">Pcar_1803</name>
</gene>
<proteinExistence type="predicted"/>
<feature type="transmembrane region" description="Helical" evidence="6">
    <location>
        <begin position="466"/>
        <end position="488"/>
    </location>
</feature>
<dbReference type="PANTHER" id="PTHR30250:SF26">
    <property type="entry name" value="PSMA PROTEIN"/>
    <property type="match status" value="1"/>
</dbReference>
<feature type="transmembrane region" description="Helical" evidence="6">
    <location>
        <begin position="312"/>
        <end position="331"/>
    </location>
</feature>
<keyword evidence="2" id="KW-1003">Cell membrane</keyword>
<organism evidence="7 8">
    <name type="scientific">Syntrophotalea carbinolica (strain DSM 2380 / NBRC 103641 / GraBd1)</name>
    <name type="common">Pelobacter carbinolicus</name>
    <dbReference type="NCBI Taxonomy" id="338963"/>
    <lineage>
        <taxon>Bacteria</taxon>
        <taxon>Pseudomonadati</taxon>
        <taxon>Thermodesulfobacteriota</taxon>
        <taxon>Desulfuromonadia</taxon>
        <taxon>Desulfuromonadales</taxon>
        <taxon>Syntrophotaleaceae</taxon>
        <taxon>Syntrophotalea</taxon>
    </lineage>
</organism>
<dbReference type="RefSeq" id="WP_011341538.1">
    <property type="nucleotide sequence ID" value="NC_007498.2"/>
</dbReference>
<name>Q3A3L3_SYNC1</name>
<feature type="transmembrane region" description="Helical" evidence="6">
    <location>
        <begin position="399"/>
        <end position="418"/>
    </location>
</feature>
<feature type="transmembrane region" description="Helical" evidence="6">
    <location>
        <begin position="158"/>
        <end position="177"/>
    </location>
</feature>
<keyword evidence="3 6" id="KW-0812">Transmembrane</keyword>
<feature type="transmembrane region" description="Helical" evidence="6">
    <location>
        <begin position="83"/>
        <end position="107"/>
    </location>
</feature>
<evidence type="ECO:0000256" key="2">
    <source>
        <dbReference type="ARBA" id="ARBA00022475"/>
    </source>
</evidence>
<keyword evidence="5 6" id="KW-0472">Membrane</keyword>
<dbReference type="STRING" id="338963.Pcar_1803"/>
<feature type="transmembrane region" description="Helical" evidence="6">
    <location>
        <begin position="127"/>
        <end position="146"/>
    </location>
</feature>
<evidence type="ECO:0000313" key="7">
    <source>
        <dbReference type="EMBL" id="ABA89044.1"/>
    </source>
</evidence>
<comment type="subcellular location">
    <subcellularLocation>
        <location evidence="1">Cell membrane</location>
        <topology evidence="1">Multi-pass membrane protein</topology>
    </subcellularLocation>
</comment>
<dbReference type="PANTHER" id="PTHR30250">
    <property type="entry name" value="PST FAMILY PREDICTED COLANIC ACID TRANSPORTER"/>
    <property type="match status" value="1"/>
</dbReference>
<evidence type="ECO:0000256" key="1">
    <source>
        <dbReference type="ARBA" id="ARBA00004651"/>
    </source>
</evidence>
<feature type="transmembrane region" description="Helical" evidence="6">
    <location>
        <begin position="12"/>
        <end position="31"/>
    </location>
</feature>
<sequence>MRKNGSLVRNLSFNLINFILNVIVGIFYTRYLIDNLGVSGYGLIPLCATIGTYFTVFALVFNAAVGRFIAVSIAREDFKEANIYFNTSLFSSITVGLILLFPCLWIALTPSRMLSIPIGQEIEASKLLLFTSGMIFFSIISVPFEVSTYCKNRFDLRNSVIIIKTLIRVGVVIVLFTNYSAKISYVGFGMFLSSMASFLISLFVWKHLTPEFYVDIREYNISSLKELTAAGGWVSVSQVGTLLLLNIDLFLINKLFGVESGGIYASLLQWSILFRSLALTIAGVFGPTIVILYAKNEIEELIKYSRKAVKYLGLFIALPIGCVSGLSSPLLKVWLGAGFVEHAPLLTLMTAPLCLNLGYSPLHNISTATNKVKIPGLVQILSGLANLFLAILFSVHMGLGLYGIAIAGICVLTIRNVLFTPLYGSHIIGRHYGTFMSELLPIVIMTTMLTLICYFVSSIIDLGSWFRLIPFCLFVSIIYMTFVWKIFVTHEEKESFAKMIPKLKRA</sequence>
<feature type="transmembrane region" description="Helical" evidence="6">
    <location>
        <begin position="374"/>
        <end position="393"/>
    </location>
</feature>
<feature type="transmembrane region" description="Helical" evidence="6">
    <location>
        <begin position="226"/>
        <end position="252"/>
    </location>
</feature>
<feature type="transmembrane region" description="Helical" evidence="6">
    <location>
        <begin position="43"/>
        <end position="71"/>
    </location>
</feature>
<dbReference type="InterPro" id="IPR050833">
    <property type="entry name" value="Poly_Biosynth_Transport"/>
</dbReference>
<evidence type="ECO:0000256" key="5">
    <source>
        <dbReference type="ARBA" id="ARBA00023136"/>
    </source>
</evidence>
<dbReference type="AlphaFoldDB" id="Q3A3L3"/>
<evidence type="ECO:0000256" key="6">
    <source>
        <dbReference type="SAM" id="Phobius"/>
    </source>
</evidence>
<evidence type="ECO:0000256" key="4">
    <source>
        <dbReference type="ARBA" id="ARBA00022989"/>
    </source>
</evidence>
<dbReference type="OrthoDB" id="580892at2"/>
<reference evidence="8" key="1">
    <citation type="submission" date="2005-10" db="EMBL/GenBank/DDBJ databases">
        <title>Complete sequence of Pelobacter carbinolicus DSM 2380.</title>
        <authorList>
            <person name="Copeland A."/>
            <person name="Lucas S."/>
            <person name="Lapidus A."/>
            <person name="Barry K."/>
            <person name="Detter J.C."/>
            <person name="Glavina T."/>
            <person name="Hammon N."/>
            <person name="Israni S."/>
            <person name="Pitluck S."/>
            <person name="Chertkov O."/>
            <person name="Schmutz J."/>
            <person name="Larimer F."/>
            <person name="Land M."/>
            <person name="Kyrpides N."/>
            <person name="Ivanova N."/>
            <person name="Richardson P."/>
        </authorList>
    </citation>
    <scope>NUCLEOTIDE SEQUENCE [LARGE SCALE GENOMIC DNA]</scope>
    <source>
        <strain evidence="8">DSM 2380 / NBRC 103641 / GraBd1</strain>
    </source>
</reference>
<feature type="transmembrane region" description="Helical" evidence="6">
    <location>
        <begin position="272"/>
        <end position="292"/>
    </location>
</feature>
<dbReference type="GO" id="GO:0005886">
    <property type="term" value="C:plasma membrane"/>
    <property type="evidence" value="ECO:0007669"/>
    <property type="project" value="UniProtKB-SubCell"/>
</dbReference>
<evidence type="ECO:0000313" key="8">
    <source>
        <dbReference type="Proteomes" id="UP000002534"/>
    </source>
</evidence>